<dbReference type="AlphaFoldDB" id="A0A133XW61"/>
<protein>
    <submittedName>
        <fullName evidence="2">Uncharacterized protein</fullName>
    </submittedName>
</protein>
<dbReference type="Proteomes" id="UP000070675">
    <property type="component" value="Unassembled WGS sequence"/>
</dbReference>
<keyword evidence="1" id="KW-1133">Transmembrane helix</keyword>
<organism evidence="2 3">
    <name type="scientific">Atopobium deltae</name>
    <dbReference type="NCBI Taxonomy" id="1393034"/>
    <lineage>
        <taxon>Bacteria</taxon>
        <taxon>Bacillati</taxon>
        <taxon>Actinomycetota</taxon>
        <taxon>Coriobacteriia</taxon>
        <taxon>Coriobacteriales</taxon>
        <taxon>Atopobiaceae</taxon>
        <taxon>Atopobium</taxon>
    </lineage>
</organism>
<dbReference type="EMBL" id="LSCR01000006">
    <property type="protein sequence ID" value="KXB35180.1"/>
    <property type="molecule type" value="Genomic_DNA"/>
</dbReference>
<feature type="transmembrane region" description="Helical" evidence="1">
    <location>
        <begin position="29"/>
        <end position="50"/>
    </location>
</feature>
<sequence length="169" mass="17508">MVTALAVVGMILIIPLNFAGPALFASPQTILIGCLIMGLWSLPFLLPSVVVRKPGSAIIASAIMGIIGVFTTPVGPMAIIGHVIGGALIEAPLACCLYKYKWWNYFVAAIAFGAFNGFGYVGYVRVPFDFSMTAMMVGTAVVSSCIGAALAIAIAHALKKANVGVSVDN</sequence>
<evidence type="ECO:0000313" key="3">
    <source>
        <dbReference type="Proteomes" id="UP000070675"/>
    </source>
</evidence>
<keyword evidence="1" id="KW-0812">Transmembrane</keyword>
<feature type="transmembrane region" description="Helical" evidence="1">
    <location>
        <begin position="135"/>
        <end position="158"/>
    </location>
</feature>
<feature type="transmembrane region" description="Helical" evidence="1">
    <location>
        <begin position="57"/>
        <end position="73"/>
    </location>
</feature>
<name>A0A133XW61_9ACTN</name>
<dbReference type="InterPro" id="IPR017195">
    <property type="entry name" value="ABC_thiamin-permease_prd"/>
</dbReference>
<dbReference type="PATRIC" id="fig|1393034.3.peg.526"/>
<keyword evidence="1" id="KW-0472">Membrane</keyword>
<dbReference type="Pfam" id="PF09819">
    <property type="entry name" value="ABC_cobalt"/>
    <property type="match status" value="1"/>
</dbReference>
<proteinExistence type="predicted"/>
<accession>A0A133XW61</accession>
<keyword evidence="3" id="KW-1185">Reference proteome</keyword>
<feature type="transmembrane region" description="Helical" evidence="1">
    <location>
        <begin position="105"/>
        <end position="123"/>
    </location>
</feature>
<comment type="caution">
    <text evidence="2">The sequence shown here is derived from an EMBL/GenBank/DDBJ whole genome shotgun (WGS) entry which is preliminary data.</text>
</comment>
<evidence type="ECO:0000313" key="2">
    <source>
        <dbReference type="EMBL" id="KXB35180.1"/>
    </source>
</evidence>
<reference evidence="3" key="1">
    <citation type="submission" date="2016-01" db="EMBL/GenBank/DDBJ databases">
        <authorList>
            <person name="Mitreva M."/>
            <person name="Pepin K.H."/>
            <person name="Mihindukulasuriya K.A."/>
            <person name="Fulton R."/>
            <person name="Fronick C."/>
            <person name="O'Laughlin M."/>
            <person name="Miner T."/>
            <person name="Herter B."/>
            <person name="Rosa B.A."/>
            <person name="Cordes M."/>
            <person name="Tomlinson C."/>
            <person name="Wollam A."/>
            <person name="Palsikar V.B."/>
            <person name="Mardis E.R."/>
            <person name="Wilson R.K."/>
        </authorList>
    </citation>
    <scope>NUCLEOTIDE SEQUENCE [LARGE SCALE GENOMIC DNA]</scope>
    <source>
        <strain evidence="3">DNF00019</strain>
    </source>
</reference>
<evidence type="ECO:0000256" key="1">
    <source>
        <dbReference type="SAM" id="Phobius"/>
    </source>
</evidence>
<dbReference type="STRING" id="1393034.HMPREF3192_00545"/>
<gene>
    <name evidence="2" type="ORF">HMPREF3192_00545</name>
</gene>
<dbReference type="RefSeq" id="WP_082715572.1">
    <property type="nucleotide sequence ID" value="NZ_KQ959487.1"/>
</dbReference>